<dbReference type="CDD" id="cd02042">
    <property type="entry name" value="ParAB_family"/>
    <property type="match status" value="1"/>
</dbReference>
<accession>A0ABM7V9K1</accession>
<dbReference type="InterPro" id="IPR015223">
    <property type="entry name" value="MipZ"/>
</dbReference>
<dbReference type="InterPro" id="IPR027417">
    <property type="entry name" value="P-loop_NTPase"/>
</dbReference>
<dbReference type="EMBL" id="AP025225">
    <property type="protein sequence ID" value="BDB96478.1"/>
    <property type="molecule type" value="Genomic_DNA"/>
</dbReference>
<evidence type="ECO:0000313" key="2">
    <source>
        <dbReference type="Proteomes" id="UP001320209"/>
    </source>
</evidence>
<dbReference type="SUPFAM" id="SSF52540">
    <property type="entry name" value="P-loop containing nucleoside triphosphate hydrolases"/>
    <property type="match status" value="1"/>
</dbReference>
<reference evidence="1" key="1">
    <citation type="submission" date="2021-10" db="EMBL/GenBank/DDBJ databases">
        <title>Genome Sequence of The Candidatus Hydrogeosomobacter endosymbioticus, an Intracellular Bacterial Symbiont of the Anaerobic Ciliate GW7.</title>
        <authorList>
            <person name="Shiohama Y."/>
            <person name="Shinzato N."/>
        </authorList>
    </citation>
    <scope>NUCLEOTIDE SEQUENCE [LARGE SCALE GENOMIC DNA]</scope>
    <source>
        <strain evidence="1">200920</strain>
    </source>
</reference>
<proteinExistence type="predicted"/>
<dbReference type="Proteomes" id="UP001320209">
    <property type="component" value="Chromosome"/>
</dbReference>
<dbReference type="PANTHER" id="PTHR13696:SF96">
    <property type="entry name" value="COBQ_COBB_MIND_PARA NUCLEOTIDE BINDING DOMAIN-CONTAINING PROTEIN"/>
    <property type="match status" value="1"/>
</dbReference>
<keyword evidence="2" id="KW-1185">Reference proteome</keyword>
<gene>
    <name evidence="1" type="ORF">HYD_6110</name>
</gene>
<sequence>MELKRTASDYMSNFSENNSSSYVIIFSNEKGGTGKSTLAVHVVIALLYAGYKVVSVDIDGRQGTFSRYMENRSMLGNRASNRVPVPVHFRIVDDTPGVDTQEELCKIVSSAGADFVVIDSRGADSGLVRYAHSLADLVVSPINDSYIDLDLFIKLSDINNGFSPNVYAQMIWEQKLKRASKSGKSLSWLVVRNRLQGMASNNSKKVEEILELLAKKLGFKLVSGFRERTIFRELFLSGLTLLDKKTGVARGLSHVAAKQELRALLNSIISESKVGKRNF</sequence>
<dbReference type="InterPro" id="IPR050678">
    <property type="entry name" value="DNA_Partitioning_ATPase"/>
</dbReference>
<name>A0ABM7V9K1_9PROT</name>
<dbReference type="Pfam" id="PF09140">
    <property type="entry name" value="MipZ"/>
    <property type="match status" value="1"/>
</dbReference>
<organism evidence="1 2">
    <name type="scientific">Candidatus Hydrogenosomobacter endosymbioticus</name>
    <dbReference type="NCBI Taxonomy" id="2558174"/>
    <lineage>
        <taxon>Bacteria</taxon>
        <taxon>Pseudomonadati</taxon>
        <taxon>Pseudomonadota</taxon>
        <taxon>Alphaproteobacteria</taxon>
        <taxon>Holosporales</taxon>
        <taxon>Holosporaceae</taxon>
        <taxon>Candidatus Hydrogenosomobacter</taxon>
    </lineage>
</organism>
<protein>
    <submittedName>
        <fullName evidence="1">ATPase</fullName>
    </submittedName>
</protein>
<dbReference type="Gene3D" id="3.40.50.300">
    <property type="entry name" value="P-loop containing nucleotide triphosphate hydrolases"/>
    <property type="match status" value="1"/>
</dbReference>
<dbReference type="PANTHER" id="PTHR13696">
    <property type="entry name" value="P-LOOP CONTAINING NUCLEOSIDE TRIPHOSPHATE HYDROLASE"/>
    <property type="match status" value="1"/>
</dbReference>
<evidence type="ECO:0000313" key="1">
    <source>
        <dbReference type="EMBL" id="BDB96478.1"/>
    </source>
</evidence>